<accession>A0A5J5G5U0</accession>
<evidence type="ECO:0000313" key="3">
    <source>
        <dbReference type="Proteomes" id="UP000335415"/>
    </source>
</evidence>
<organism evidence="1 3">
    <name type="scientific">Affinibrenneria salicis</name>
    <dbReference type="NCBI Taxonomy" id="2590031"/>
    <lineage>
        <taxon>Bacteria</taxon>
        <taxon>Pseudomonadati</taxon>
        <taxon>Pseudomonadota</taxon>
        <taxon>Gammaproteobacteria</taxon>
        <taxon>Enterobacterales</taxon>
        <taxon>Pectobacteriaceae</taxon>
        <taxon>Affinibrenneria</taxon>
    </lineage>
</organism>
<name>A0A5J5G5U0_9GAMM</name>
<dbReference type="EMBL" id="VYKJ01000001">
    <property type="protein sequence ID" value="KAA9002576.1"/>
    <property type="molecule type" value="Genomic_DNA"/>
</dbReference>
<dbReference type="RefSeq" id="WP_150433547.1">
    <property type="nucleotide sequence ID" value="NZ_VYKJ01000001.1"/>
</dbReference>
<dbReference type="OrthoDB" id="9891094at2"/>
<sequence>MNQCDKTTPAQPQNIVAAASSDTVQEILNMLADKQLPPETALANLAVAMSHIMGVSGCHQFFLSNPLSNLIVMLQTSGPENGRMVH</sequence>
<comment type="caution">
    <text evidence="1">The sequence shown here is derived from an EMBL/GenBank/DDBJ whole genome shotgun (WGS) entry which is preliminary data.</text>
</comment>
<dbReference type="EMBL" id="VYKJ01000001">
    <property type="protein sequence ID" value="KAA9003136.1"/>
    <property type="molecule type" value="Genomic_DNA"/>
</dbReference>
<evidence type="ECO:0000313" key="2">
    <source>
        <dbReference type="EMBL" id="KAA9003136.1"/>
    </source>
</evidence>
<gene>
    <name evidence="1" type="ORF">FJU30_00825</name>
    <name evidence="2" type="ORF">FJU30_03940</name>
</gene>
<reference evidence="1 3" key="1">
    <citation type="submission" date="2019-09" db="EMBL/GenBank/DDBJ databases">
        <authorList>
            <person name="Li Y."/>
        </authorList>
    </citation>
    <scope>NUCLEOTIDE SEQUENCE [LARGE SCALE GENOMIC DNA]</scope>
    <source>
        <strain evidence="1 3">L3-3HA</strain>
    </source>
</reference>
<protein>
    <submittedName>
        <fullName evidence="1">Uncharacterized protein</fullName>
    </submittedName>
</protein>
<dbReference type="AlphaFoldDB" id="A0A5J5G5U0"/>
<keyword evidence="3" id="KW-1185">Reference proteome</keyword>
<dbReference type="Proteomes" id="UP000335415">
    <property type="component" value="Unassembled WGS sequence"/>
</dbReference>
<proteinExistence type="predicted"/>
<evidence type="ECO:0000313" key="1">
    <source>
        <dbReference type="EMBL" id="KAA9002576.1"/>
    </source>
</evidence>